<dbReference type="Proteomes" id="UP000177798">
    <property type="component" value="Chromosome 5"/>
</dbReference>
<dbReference type="VEuPathDB" id="FungiDB:sscle_05g041170"/>
<dbReference type="AlphaFoldDB" id="A0A1D9Q333"/>
<evidence type="ECO:0000313" key="1">
    <source>
        <dbReference type="EMBL" id="APA09347.1"/>
    </source>
</evidence>
<proteinExistence type="predicted"/>
<reference evidence="2" key="1">
    <citation type="journal article" date="2017" name="Genome Biol. Evol.">
        <title>The complete genome sequence of the phytopathogenic fungus Sclerotinia sclerotiorum reveals insights into the genome architecture of broad host range pathogens.</title>
        <authorList>
            <person name="Derbyshire M."/>
            <person name="Denton-Giles M."/>
            <person name="Hegedus D."/>
            <person name="Seifbarghy S."/>
            <person name="Rollins J."/>
            <person name="van Kan J."/>
            <person name="Seidl M.F."/>
            <person name="Faino L."/>
            <person name="Mbengue M."/>
            <person name="Navaud O."/>
            <person name="Raffaele S."/>
            <person name="Hammond-Kosack K."/>
            <person name="Heard S."/>
            <person name="Oliver R."/>
        </authorList>
    </citation>
    <scope>NUCLEOTIDE SEQUENCE [LARGE SCALE GENOMIC DNA]</scope>
    <source>
        <strain evidence="2">ATCC 18683 / 1980 / Ss-1</strain>
    </source>
</reference>
<evidence type="ECO:0000313" key="2">
    <source>
        <dbReference type="Proteomes" id="UP000177798"/>
    </source>
</evidence>
<gene>
    <name evidence="1" type="ORF">sscle_05g041170</name>
</gene>
<dbReference type="OrthoDB" id="5393537at2759"/>
<sequence length="222" mass="25857">MISASPAATEIYRKRTLRRPSITYTPITNIYLKQKTRPKENSALNEEVKLLEIGHISAADVTILQQKLESSEQWKQHYEGLAAKFRTIIRISNTIDIDDTVIAAEFRWLRIQIEHIIHTNYSMSKKPLAPERVKLRNAQMRLCHIFTVKPNEHGLQARMRAFVFRHLDEPLLSKGSFGLEDKNLAMEQELQNFETSFSKNHPDRHAELADWRTVTMKCAQYL</sequence>
<dbReference type="EMBL" id="CP017818">
    <property type="protein sequence ID" value="APA09347.1"/>
    <property type="molecule type" value="Genomic_DNA"/>
</dbReference>
<name>A0A1D9Q333_SCLS1</name>
<accession>A0A1D9Q333</accession>
<protein>
    <submittedName>
        <fullName evidence="1">Uncharacterized protein</fullName>
    </submittedName>
</protein>
<organism evidence="1 2">
    <name type="scientific">Sclerotinia sclerotiorum (strain ATCC 18683 / 1980 / Ss-1)</name>
    <name type="common">White mold</name>
    <name type="synonym">Whetzelinia sclerotiorum</name>
    <dbReference type="NCBI Taxonomy" id="665079"/>
    <lineage>
        <taxon>Eukaryota</taxon>
        <taxon>Fungi</taxon>
        <taxon>Dikarya</taxon>
        <taxon>Ascomycota</taxon>
        <taxon>Pezizomycotina</taxon>
        <taxon>Leotiomycetes</taxon>
        <taxon>Helotiales</taxon>
        <taxon>Sclerotiniaceae</taxon>
        <taxon>Sclerotinia</taxon>
    </lineage>
</organism>